<keyword evidence="3" id="KW-1185">Reference proteome</keyword>
<proteinExistence type="predicted"/>
<dbReference type="PANTHER" id="PTHR41773:SF1">
    <property type="entry name" value="RELA_SPOT DOMAIN-CONTAINING PROTEIN"/>
    <property type="match status" value="1"/>
</dbReference>
<dbReference type="SUPFAM" id="SSF81301">
    <property type="entry name" value="Nucleotidyltransferase"/>
    <property type="match status" value="1"/>
</dbReference>
<dbReference type="Gene3D" id="1.10.287.860">
    <property type="entry name" value="Nucleotidyltransferase"/>
    <property type="match status" value="1"/>
</dbReference>
<gene>
    <name evidence="2" type="ORF">ACFSCY_30250</name>
</gene>
<dbReference type="Pfam" id="PF04607">
    <property type="entry name" value="RelA_SpoT"/>
    <property type="match status" value="1"/>
</dbReference>
<accession>A0ABW4FT98</accession>
<dbReference type="InterPro" id="IPR026487">
    <property type="entry name" value="CHP04141"/>
</dbReference>
<dbReference type="PANTHER" id="PTHR41773">
    <property type="entry name" value="GTP PYROPHOSPHATASE-RELATED"/>
    <property type="match status" value="1"/>
</dbReference>
<dbReference type="RefSeq" id="WP_379659990.1">
    <property type="nucleotide sequence ID" value="NZ_JBHUCP010000026.1"/>
</dbReference>
<evidence type="ECO:0000259" key="1">
    <source>
        <dbReference type="SMART" id="SM00954"/>
    </source>
</evidence>
<comment type="caution">
    <text evidence="2">The sequence shown here is derived from an EMBL/GenBank/DDBJ whole genome shotgun (WGS) entry which is preliminary data.</text>
</comment>
<dbReference type="Proteomes" id="UP001597145">
    <property type="component" value="Unassembled WGS sequence"/>
</dbReference>
<name>A0ABW4FT98_9PSEU</name>
<dbReference type="InterPro" id="IPR043519">
    <property type="entry name" value="NT_sf"/>
</dbReference>
<sequence length="383" mass="42910">MTDSTVEIESRMRLMESFSLPLESLIRTLLEVEGMRVHSVTSRVKSKTSIMRKLERSDRSREFGDITDVLGIRVVTYFPDEVDAIGNLIEREFEVDIDNSIDKRTLLDPDRFGYLSLHYVLQLDAGRSALPEYSGYKGLKFELQIRSILQHAWAEIEHDLSYKPSVSVPSEIKRRFSRLAGLLELVDAEFLGIRNEIDRTSRSALVVDEIEFDVARLLSRSASIELPNWPQDWTEANYLAAAGQSGRGLLVLDRVLIPIPGGGRFEPCDLLGPNGELIHVRRARTSASFGHLFNQALVSTELLLRSAEARNSFIELVSDRSVDRRLPADFSPRVVVLSFPSNEAPEVSMREIPAAARITLARVSQALEDLGVTLYIVGIGASQ</sequence>
<dbReference type="EMBL" id="JBHUCP010000026">
    <property type="protein sequence ID" value="MFD1533710.1"/>
    <property type="molecule type" value="Genomic_DNA"/>
</dbReference>
<dbReference type="CDD" id="cd05399">
    <property type="entry name" value="NT_Rel-Spo_like"/>
    <property type="match status" value="1"/>
</dbReference>
<evidence type="ECO:0000313" key="2">
    <source>
        <dbReference type="EMBL" id="MFD1533710.1"/>
    </source>
</evidence>
<dbReference type="Gene3D" id="3.30.460.10">
    <property type="entry name" value="Beta Polymerase, domain 2"/>
    <property type="match status" value="1"/>
</dbReference>
<protein>
    <submittedName>
        <fullName evidence="2">DUF6119 family protein</fullName>
    </submittedName>
</protein>
<reference evidence="3" key="1">
    <citation type="journal article" date="2019" name="Int. J. Syst. Evol. Microbiol.">
        <title>The Global Catalogue of Microorganisms (GCM) 10K type strain sequencing project: providing services to taxonomists for standard genome sequencing and annotation.</title>
        <authorList>
            <consortium name="The Broad Institute Genomics Platform"/>
            <consortium name="The Broad Institute Genome Sequencing Center for Infectious Disease"/>
            <person name="Wu L."/>
            <person name="Ma J."/>
        </authorList>
    </citation>
    <scope>NUCLEOTIDE SEQUENCE [LARGE SCALE GENOMIC DNA]</scope>
    <source>
        <strain evidence="3">JCM 12165</strain>
    </source>
</reference>
<dbReference type="NCBIfam" id="TIGR04141">
    <property type="entry name" value="TIGR04141 family sporadically distributed protein"/>
    <property type="match status" value="1"/>
</dbReference>
<dbReference type="InterPro" id="IPR007685">
    <property type="entry name" value="RelA_SpoT"/>
</dbReference>
<dbReference type="Pfam" id="PF19614">
    <property type="entry name" value="DUF6119"/>
    <property type="match status" value="1"/>
</dbReference>
<dbReference type="SMART" id="SM00954">
    <property type="entry name" value="RelA_SpoT"/>
    <property type="match status" value="1"/>
</dbReference>
<organism evidence="2 3">
    <name type="scientific">Pseudonocardia aurantiaca</name>
    <dbReference type="NCBI Taxonomy" id="75290"/>
    <lineage>
        <taxon>Bacteria</taxon>
        <taxon>Bacillati</taxon>
        <taxon>Actinomycetota</taxon>
        <taxon>Actinomycetes</taxon>
        <taxon>Pseudonocardiales</taxon>
        <taxon>Pseudonocardiaceae</taxon>
        <taxon>Pseudonocardia</taxon>
    </lineage>
</organism>
<feature type="domain" description="RelA/SpoT" evidence="1">
    <location>
        <begin position="42"/>
        <end position="168"/>
    </location>
</feature>
<evidence type="ECO:0000313" key="3">
    <source>
        <dbReference type="Proteomes" id="UP001597145"/>
    </source>
</evidence>